<dbReference type="RefSeq" id="WP_212608178.1">
    <property type="nucleotide sequence ID" value="NZ_CP073910.1"/>
</dbReference>
<dbReference type="AlphaFoldDB" id="A0A975Q0F4"/>
<dbReference type="Proteomes" id="UP000681425">
    <property type="component" value="Chromosome"/>
</dbReference>
<dbReference type="EMBL" id="CP073910">
    <property type="protein sequence ID" value="QUT04348.1"/>
    <property type="molecule type" value="Genomic_DNA"/>
</dbReference>
<dbReference type="KEGG" id="spph:KFK14_14885"/>
<evidence type="ECO:0000313" key="2">
    <source>
        <dbReference type="Proteomes" id="UP000681425"/>
    </source>
</evidence>
<organism evidence="1 2">
    <name type="scientific">Sphingobium phenoxybenzoativorans</name>
    <dbReference type="NCBI Taxonomy" id="1592790"/>
    <lineage>
        <taxon>Bacteria</taxon>
        <taxon>Pseudomonadati</taxon>
        <taxon>Pseudomonadota</taxon>
        <taxon>Alphaproteobacteria</taxon>
        <taxon>Sphingomonadales</taxon>
        <taxon>Sphingomonadaceae</taxon>
        <taxon>Sphingobium</taxon>
    </lineage>
</organism>
<accession>A0A975Q0F4</accession>
<sequence>MAIIDLNTDIPNNIFLIPSTRPREVRAHFERGDVVILTDIRIDADFEFLSNIEPPTGTGARRDKYVFWQMRNKVPSNQDHVWKHFKDGPLRERPSDYRKFQNLVRHVEDQMNDIVKIIFSRNKFRNEIITWKFQRNTGENLHIDNLQGCNEIAQVRVFANLDTKPRHWAVGQHWDHYAERYYDTHSLKECVHNAFEFNGRLNHAAFGPSWETSDEPRHRIAFDPGEVWLTNSALVAHQVRGGNLMCIAHHEYPYRQYIDRSVSLPSRLKALSRHHSKSPVTLIDRMRGAMTRITR</sequence>
<gene>
    <name evidence="1" type="ORF">KFK14_14885</name>
</gene>
<reference evidence="1" key="1">
    <citation type="submission" date="2021-04" db="EMBL/GenBank/DDBJ databases">
        <title>Isolation of p-tert-butylphenol degrading bacteria Sphingobium phenoxybenzoativorans Tas13 from active sludge.</title>
        <authorList>
            <person name="Li Y."/>
        </authorList>
    </citation>
    <scope>NUCLEOTIDE SEQUENCE</scope>
    <source>
        <strain evidence="1">Tas13</strain>
    </source>
</reference>
<protein>
    <submittedName>
        <fullName evidence="1">Uncharacterized protein</fullName>
    </submittedName>
</protein>
<keyword evidence="2" id="KW-1185">Reference proteome</keyword>
<proteinExistence type="predicted"/>
<evidence type="ECO:0000313" key="1">
    <source>
        <dbReference type="EMBL" id="QUT04348.1"/>
    </source>
</evidence>
<name>A0A975Q0F4_9SPHN</name>